<dbReference type="SUPFAM" id="SSF52402">
    <property type="entry name" value="Adenine nucleotide alpha hydrolases-like"/>
    <property type="match status" value="1"/>
</dbReference>
<proteinExistence type="predicted"/>
<feature type="domain" description="Asparagine synthetase" evidence="1">
    <location>
        <begin position="23"/>
        <end position="160"/>
    </location>
</feature>
<reference evidence="2 3" key="1">
    <citation type="submission" date="2020-12" db="EMBL/GenBank/DDBJ databases">
        <title>Complete genome sequence of Erwinia phage pEa_SNUABM_5.</title>
        <authorList>
            <person name="Kim S.G."/>
            <person name="Lee S.B."/>
            <person name="Kwon J."/>
            <person name="Park S.C."/>
        </authorList>
    </citation>
    <scope>NUCLEOTIDE SEQUENCE [LARGE SCALE GENOMIC DNA]</scope>
</reference>
<evidence type="ECO:0000313" key="2">
    <source>
        <dbReference type="EMBL" id="QQO90157.1"/>
    </source>
</evidence>
<gene>
    <name evidence="2" type="ORF">pEaSNUABM5_00015</name>
</gene>
<evidence type="ECO:0000313" key="3">
    <source>
        <dbReference type="Proteomes" id="UP000596123"/>
    </source>
</evidence>
<accession>A0A7T8EP92</accession>
<dbReference type="InterPro" id="IPR014729">
    <property type="entry name" value="Rossmann-like_a/b/a_fold"/>
</dbReference>
<dbReference type="Pfam" id="PF00733">
    <property type="entry name" value="Asn_synthase"/>
    <property type="match status" value="1"/>
</dbReference>
<dbReference type="EMBL" id="MW366843">
    <property type="protein sequence ID" value="QQO90157.1"/>
    <property type="molecule type" value="Genomic_DNA"/>
</dbReference>
<organism evidence="2 3">
    <name type="scientific">Erwinia phage pEa_SNUABM_5</name>
    <dbReference type="NCBI Taxonomy" id="2797313"/>
    <lineage>
        <taxon>Viruses</taxon>
        <taxon>Duplodnaviria</taxon>
        <taxon>Heunggongvirae</taxon>
        <taxon>Uroviricota</taxon>
        <taxon>Caudoviricetes</taxon>
        <taxon>Rivsvirus</taxon>
        <taxon>Rivsvirus SNUABM5</taxon>
    </lineage>
</organism>
<name>A0A7T8EP92_9CAUD</name>
<dbReference type="Gene3D" id="3.40.50.620">
    <property type="entry name" value="HUPs"/>
    <property type="match status" value="1"/>
</dbReference>
<keyword evidence="3" id="KW-1185">Reference proteome</keyword>
<dbReference type="GO" id="GO:0004066">
    <property type="term" value="F:asparagine synthase (glutamine-hydrolyzing) activity"/>
    <property type="evidence" value="ECO:0007669"/>
    <property type="project" value="InterPro"/>
</dbReference>
<protein>
    <submittedName>
        <fullName evidence="2">Putative asparagine synthetase</fullName>
    </submittedName>
</protein>
<evidence type="ECO:0000259" key="1">
    <source>
        <dbReference type="Pfam" id="PF00733"/>
    </source>
</evidence>
<dbReference type="Proteomes" id="UP000596123">
    <property type="component" value="Segment"/>
</dbReference>
<dbReference type="GO" id="GO:0006529">
    <property type="term" value="P:asparagine biosynthetic process"/>
    <property type="evidence" value="ECO:0007669"/>
    <property type="project" value="InterPro"/>
</dbReference>
<sequence>MANRQQRCAQMIRESLINEIKKARSKRPYVFLSGGVDSNCILFAALEAGTRPITLSFHMEGVNSRDFRAAQRTAQHFGLEFIEVVLPSDPDRLKSDVLTMAERYKCVQKNEFECSWPMLYSFFHVKRHAEAAGIKRPVTFTGQGADLMYLSSKKASIHYKDRPDVWRKEGRANPHRTQGRILPLMAQDAGVRNIKPWDSEEILDAFLGTSWEDVNKPRQKEPSRMAFEDYFQQIRVYNHQNFQLGDTKIAEHFEQLLDDPKFNPDNRYKSVVGVYNELARRFGNEIPQQEEDE</sequence>
<dbReference type="InterPro" id="IPR001962">
    <property type="entry name" value="Asn_synthase"/>
</dbReference>